<organism evidence="2 3">
    <name type="scientific">Aquimarina algicola</name>
    <dbReference type="NCBI Taxonomy" id="2589995"/>
    <lineage>
        <taxon>Bacteria</taxon>
        <taxon>Pseudomonadati</taxon>
        <taxon>Bacteroidota</taxon>
        <taxon>Flavobacteriia</taxon>
        <taxon>Flavobacteriales</taxon>
        <taxon>Flavobacteriaceae</taxon>
        <taxon>Aquimarina</taxon>
    </lineage>
</organism>
<dbReference type="EMBL" id="VFWZ01000010">
    <property type="protein sequence ID" value="TPN81691.1"/>
    <property type="molecule type" value="Genomic_DNA"/>
</dbReference>
<sequence>MKKHLLLLFIVQIFFYSCAEKSPNFKKEELIGVWSGLLFQTESYYDSIILKPTDQPREAFLFKNGKQFDYSLVLNGNTLQFEGDSGLRFDAVQSEDKQELHAVLTDDLWAQSLDFEKVEDRWISKIHKHEIIDTDYKVYLEFYRDSIGDIQAKIQSNKENRNLHFTIKKVIFDGNDIDFEITNDGFGISAFYEATSKSLSLKYGNTGGKRVIQLTKLKENELEGYLPKVLTEKYEYKIPEPFDDSIQTASLEEVGIDTSMLEFMNNEKIKKLNHIHSIIITKDKKLVFEEYFHGYHRAYLHDIRSAFKSFASLAVGKAMMQKRDLNVNSTLTDYYPDYNIEDTQKNMINVHHALTMSTGIQLEDEDKMQWDNDDWVAYKLDLPMQYKPGEKYVYSSGGCNLLTGVIQHSTNQYLPLFIYEKILIPMRIKNFQMLTSPQGRGYLAGNFYLRPIDFTKFGLLVLDKGKYAGEQLITESWIVESTQPHISGGHPKGSEYGYLWRLLERNVNGKKVKTIEAWGNGGQFLIIIPELDVTVTFTGGNYNLFPEMEEIPFEILNDYILPAVRIQNN</sequence>
<dbReference type="InterPro" id="IPR050789">
    <property type="entry name" value="Diverse_Enzym_Activities"/>
</dbReference>
<dbReference type="AlphaFoldDB" id="A0A504J6A6"/>
<evidence type="ECO:0000313" key="3">
    <source>
        <dbReference type="Proteomes" id="UP000315540"/>
    </source>
</evidence>
<dbReference type="SUPFAM" id="SSF56601">
    <property type="entry name" value="beta-lactamase/transpeptidase-like"/>
    <property type="match status" value="1"/>
</dbReference>
<keyword evidence="2" id="KW-0378">Hydrolase</keyword>
<dbReference type="Proteomes" id="UP000315540">
    <property type="component" value="Unassembled WGS sequence"/>
</dbReference>
<dbReference type="Gene3D" id="3.40.710.10">
    <property type="entry name" value="DD-peptidase/beta-lactamase superfamily"/>
    <property type="match status" value="1"/>
</dbReference>
<name>A0A504J6A6_9FLAO</name>
<dbReference type="InterPro" id="IPR012338">
    <property type="entry name" value="Beta-lactam/transpept-like"/>
</dbReference>
<dbReference type="PANTHER" id="PTHR43283">
    <property type="entry name" value="BETA-LACTAMASE-RELATED"/>
    <property type="match status" value="1"/>
</dbReference>
<keyword evidence="3" id="KW-1185">Reference proteome</keyword>
<dbReference type="RefSeq" id="WP_140597453.1">
    <property type="nucleotide sequence ID" value="NZ_VFWZ01000010.1"/>
</dbReference>
<dbReference type="PANTHER" id="PTHR43283:SF7">
    <property type="entry name" value="BETA-LACTAMASE-RELATED DOMAIN-CONTAINING PROTEIN"/>
    <property type="match status" value="1"/>
</dbReference>
<evidence type="ECO:0000313" key="2">
    <source>
        <dbReference type="EMBL" id="TPN81691.1"/>
    </source>
</evidence>
<dbReference type="GO" id="GO:0016787">
    <property type="term" value="F:hydrolase activity"/>
    <property type="evidence" value="ECO:0007669"/>
    <property type="project" value="UniProtKB-KW"/>
</dbReference>
<accession>A0A504J6A6</accession>
<dbReference type="Pfam" id="PF00144">
    <property type="entry name" value="Beta-lactamase"/>
    <property type="match status" value="1"/>
</dbReference>
<dbReference type="InterPro" id="IPR001466">
    <property type="entry name" value="Beta-lactam-related"/>
</dbReference>
<evidence type="ECO:0000259" key="1">
    <source>
        <dbReference type="Pfam" id="PF00144"/>
    </source>
</evidence>
<reference evidence="2 3" key="1">
    <citation type="submission" date="2019-06" db="EMBL/GenBank/DDBJ databases">
        <authorList>
            <person name="Meng X."/>
        </authorList>
    </citation>
    <scope>NUCLEOTIDE SEQUENCE [LARGE SCALE GENOMIC DNA]</scope>
    <source>
        <strain evidence="2 3">M625</strain>
    </source>
</reference>
<protein>
    <submittedName>
        <fullName evidence="2">Serine hydrolase</fullName>
    </submittedName>
</protein>
<gene>
    <name evidence="2" type="ORF">FHK87_24125</name>
</gene>
<feature type="domain" description="Beta-lactamase-related" evidence="1">
    <location>
        <begin position="277"/>
        <end position="537"/>
    </location>
</feature>
<dbReference type="PROSITE" id="PS51257">
    <property type="entry name" value="PROKAR_LIPOPROTEIN"/>
    <property type="match status" value="1"/>
</dbReference>
<comment type="caution">
    <text evidence="2">The sequence shown here is derived from an EMBL/GenBank/DDBJ whole genome shotgun (WGS) entry which is preliminary data.</text>
</comment>
<dbReference type="OrthoDB" id="9773047at2"/>
<proteinExistence type="predicted"/>